<proteinExistence type="predicted"/>
<accession>A0A1S8NB89</accession>
<protein>
    <submittedName>
        <fullName evidence="1">Uncharacterized protein</fullName>
    </submittedName>
</protein>
<comment type="caution">
    <text evidence="1">The sequence shown here is derived from an EMBL/GenBank/DDBJ whole genome shotgun (WGS) entry which is preliminary data.</text>
</comment>
<dbReference type="EMBL" id="LZYZ01000003">
    <property type="protein sequence ID" value="OOM13737.1"/>
    <property type="molecule type" value="Genomic_DNA"/>
</dbReference>
<dbReference type="Proteomes" id="UP000191154">
    <property type="component" value="Unassembled WGS sequence"/>
</dbReference>
<evidence type="ECO:0000313" key="1">
    <source>
        <dbReference type="EMBL" id="OOM13737.1"/>
    </source>
</evidence>
<name>A0A1S8NB89_CLOSA</name>
<evidence type="ECO:0000313" key="2">
    <source>
        <dbReference type="Proteomes" id="UP000191154"/>
    </source>
</evidence>
<sequence>MNKTLNNRKVYLNYYESGEEKRIVFVLRDYDVLLKLILKKINNYC</sequence>
<gene>
    <name evidence="1" type="ORF">CLOSAC_18230</name>
</gene>
<dbReference type="AlphaFoldDB" id="A0A1S8NB89"/>
<organism evidence="1 2">
    <name type="scientific">Clostridium saccharobutylicum</name>
    <dbReference type="NCBI Taxonomy" id="169679"/>
    <lineage>
        <taxon>Bacteria</taxon>
        <taxon>Bacillati</taxon>
        <taxon>Bacillota</taxon>
        <taxon>Clostridia</taxon>
        <taxon>Eubacteriales</taxon>
        <taxon>Clostridiaceae</taxon>
        <taxon>Clostridium</taxon>
    </lineage>
</organism>
<reference evidence="1 2" key="1">
    <citation type="submission" date="2016-05" db="EMBL/GenBank/DDBJ databases">
        <title>Microbial solvent formation.</title>
        <authorList>
            <person name="Poehlein A."/>
            <person name="Montoya Solano J.D."/>
            <person name="Flitsch S."/>
            <person name="Krabben P."/>
            <person name="Duerre P."/>
            <person name="Daniel R."/>
        </authorList>
    </citation>
    <scope>NUCLEOTIDE SEQUENCE [LARGE SCALE GENOMIC DNA]</scope>
    <source>
        <strain evidence="1 2">L1-8</strain>
    </source>
</reference>